<protein>
    <recommendedName>
        <fullName evidence="9">Major facilitator superfamily (MFS) profile domain-containing protein</fullName>
    </recommendedName>
</protein>
<feature type="transmembrane region" description="Helical" evidence="8">
    <location>
        <begin position="112"/>
        <end position="134"/>
    </location>
</feature>
<feature type="transmembrane region" description="Helical" evidence="8">
    <location>
        <begin position="434"/>
        <end position="453"/>
    </location>
</feature>
<feature type="transmembrane region" description="Helical" evidence="8">
    <location>
        <begin position="364"/>
        <end position="384"/>
    </location>
</feature>
<evidence type="ECO:0000313" key="10">
    <source>
        <dbReference type="EMBL" id="CAI4213462.1"/>
    </source>
</evidence>
<feature type="region of interest" description="Disordered" evidence="7">
    <location>
        <begin position="488"/>
        <end position="508"/>
    </location>
</feature>
<dbReference type="Pfam" id="PF00083">
    <property type="entry name" value="Sugar_tr"/>
    <property type="match status" value="1"/>
</dbReference>
<evidence type="ECO:0000256" key="7">
    <source>
        <dbReference type="SAM" id="MobiDB-lite"/>
    </source>
</evidence>
<comment type="subcellular location">
    <subcellularLocation>
        <location evidence="1">Membrane</location>
        <topology evidence="1">Multi-pass membrane protein</topology>
    </subcellularLocation>
</comment>
<reference evidence="10" key="1">
    <citation type="submission" date="2022-11" db="EMBL/GenBank/DDBJ databases">
        <authorList>
            <person name="Scott C."/>
            <person name="Bruce N."/>
        </authorList>
    </citation>
    <scope>NUCLEOTIDE SEQUENCE</scope>
</reference>
<feature type="transmembrane region" description="Helical" evidence="8">
    <location>
        <begin position="146"/>
        <end position="169"/>
    </location>
</feature>
<evidence type="ECO:0000256" key="4">
    <source>
        <dbReference type="ARBA" id="ARBA00022692"/>
    </source>
</evidence>
<evidence type="ECO:0000256" key="1">
    <source>
        <dbReference type="ARBA" id="ARBA00004141"/>
    </source>
</evidence>
<dbReference type="Gene3D" id="1.20.1250.20">
    <property type="entry name" value="MFS general substrate transporter like domains"/>
    <property type="match status" value="1"/>
</dbReference>
<dbReference type="PANTHER" id="PTHR48022">
    <property type="entry name" value="PLASTIDIC GLUCOSE TRANSPORTER 4"/>
    <property type="match status" value="1"/>
</dbReference>
<feature type="transmembrane region" description="Helical" evidence="8">
    <location>
        <begin position="57"/>
        <end position="75"/>
    </location>
</feature>
<keyword evidence="4 8" id="KW-0812">Transmembrane</keyword>
<comment type="similarity">
    <text evidence="2">Belongs to the major facilitator superfamily. Sugar transporter (TC 2.A.1.1) family.</text>
</comment>
<feature type="transmembrane region" description="Helical" evidence="8">
    <location>
        <begin position="267"/>
        <end position="290"/>
    </location>
</feature>
<dbReference type="PROSITE" id="PS50850">
    <property type="entry name" value="MFS"/>
    <property type="match status" value="1"/>
</dbReference>
<keyword evidence="3" id="KW-0813">Transport</keyword>
<comment type="caution">
    <text evidence="10">The sequence shown here is derived from an EMBL/GenBank/DDBJ whole genome shotgun (WGS) entry which is preliminary data.</text>
</comment>
<evidence type="ECO:0000256" key="6">
    <source>
        <dbReference type="ARBA" id="ARBA00023136"/>
    </source>
</evidence>
<feature type="transmembrane region" description="Helical" evidence="8">
    <location>
        <begin position="404"/>
        <end position="422"/>
    </location>
</feature>
<dbReference type="PANTHER" id="PTHR48022:SF52">
    <property type="entry name" value="SUGAR TRANSPORTER, PUTATIVE-RELATED"/>
    <property type="match status" value="1"/>
</dbReference>
<dbReference type="AlphaFoldDB" id="A0A9P1H0Q2"/>
<dbReference type="PROSITE" id="PS00216">
    <property type="entry name" value="SUGAR_TRANSPORT_1"/>
    <property type="match status" value="1"/>
</dbReference>
<dbReference type="InterPro" id="IPR005829">
    <property type="entry name" value="Sugar_transporter_CS"/>
</dbReference>
<dbReference type="InterPro" id="IPR020846">
    <property type="entry name" value="MFS_dom"/>
</dbReference>
<keyword evidence="11" id="KW-1185">Reference proteome</keyword>
<feature type="transmembrane region" description="Helical" evidence="8">
    <location>
        <begin position="335"/>
        <end position="357"/>
    </location>
</feature>
<keyword evidence="6 8" id="KW-0472">Membrane</keyword>
<dbReference type="SUPFAM" id="SSF103473">
    <property type="entry name" value="MFS general substrate transporter"/>
    <property type="match status" value="1"/>
</dbReference>
<feature type="region of interest" description="Disordered" evidence="7">
    <location>
        <begin position="1"/>
        <end position="21"/>
    </location>
</feature>
<gene>
    <name evidence="10" type="ORF">PPNO1_LOCUS3210</name>
</gene>
<evidence type="ECO:0000313" key="11">
    <source>
        <dbReference type="Proteomes" id="UP000838763"/>
    </source>
</evidence>
<name>A0A9P1H0Q2_9PEZI</name>
<keyword evidence="5 8" id="KW-1133">Transmembrane helix</keyword>
<dbReference type="GO" id="GO:0005351">
    <property type="term" value="F:carbohydrate:proton symporter activity"/>
    <property type="evidence" value="ECO:0007669"/>
    <property type="project" value="TreeGrafter"/>
</dbReference>
<dbReference type="GO" id="GO:0016020">
    <property type="term" value="C:membrane"/>
    <property type="evidence" value="ECO:0007669"/>
    <property type="project" value="UniProtKB-SubCell"/>
</dbReference>
<dbReference type="InterPro" id="IPR050360">
    <property type="entry name" value="MFS_Sugar_Transporters"/>
</dbReference>
<accession>A0A9P1H0Q2</accession>
<dbReference type="FunFam" id="1.20.1250.20:FF:000134">
    <property type="entry name" value="MFS sugar transporter protein"/>
    <property type="match status" value="1"/>
</dbReference>
<feature type="domain" description="Major facilitator superfamily (MFS) profile" evidence="9">
    <location>
        <begin position="1"/>
        <end position="457"/>
    </location>
</feature>
<feature type="transmembrane region" description="Helical" evidence="8">
    <location>
        <begin position="175"/>
        <end position="198"/>
    </location>
</feature>
<dbReference type="InterPro" id="IPR036259">
    <property type="entry name" value="MFS_trans_sf"/>
</dbReference>
<evidence type="ECO:0000256" key="5">
    <source>
        <dbReference type="ARBA" id="ARBA00022989"/>
    </source>
</evidence>
<organism evidence="10 11">
    <name type="scientific">Parascedosporium putredinis</name>
    <dbReference type="NCBI Taxonomy" id="1442378"/>
    <lineage>
        <taxon>Eukaryota</taxon>
        <taxon>Fungi</taxon>
        <taxon>Dikarya</taxon>
        <taxon>Ascomycota</taxon>
        <taxon>Pezizomycotina</taxon>
        <taxon>Sordariomycetes</taxon>
        <taxon>Hypocreomycetidae</taxon>
        <taxon>Microascales</taxon>
        <taxon>Microascaceae</taxon>
        <taxon>Parascedosporium</taxon>
    </lineage>
</organism>
<evidence type="ECO:0000256" key="8">
    <source>
        <dbReference type="SAM" id="Phobius"/>
    </source>
</evidence>
<dbReference type="OrthoDB" id="6133115at2759"/>
<dbReference type="EMBL" id="CALLCH030000008">
    <property type="protein sequence ID" value="CAI4213462.1"/>
    <property type="molecule type" value="Genomic_DNA"/>
</dbReference>
<dbReference type="Proteomes" id="UP000838763">
    <property type="component" value="Unassembled WGS sequence"/>
</dbReference>
<evidence type="ECO:0000256" key="3">
    <source>
        <dbReference type="ARBA" id="ARBA00022448"/>
    </source>
</evidence>
<evidence type="ECO:0000259" key="9">
    <source>
        <dbReference type="PROSITE" id="PS50850"/>
    </source>
</evidence>
<dbReference type="InterPro" id="IPR005828">
    <property type="entry name" value="MFS_sugar_transport-like"/>
</dbReference>
<feature type="transmembrane region" description="Helical" evidence="8">
    <location>
        <begin position="87"/>
        <end position="106"/>
    </location>
</feature>
<sequence>MGGPVGASRSEDESRFKTIPNNTHRNWWSDPDDGSLFNGLQSIDAWQEHFGHPTSNILGLMNSAGFLPGLIVCWLSDWLGSHYGRRITVWLGSAISIVGGLIIALANGRGMFIAGRAVLGIGVQGTLVTAPSLLQEIAHPRYRAKISGFYMSIYYLAAIISACVCRGTLNLAGNQAWRIPCYLQVVGPAFVILTTLNCPESPRWLVKKGKEKEARDILVKYHANGKEDDELVEYEFQEIVVALSEEEANSQTKYTDYLKSPGNRRRLLIIIVVSLGTNWVGNGIIGYYLAPILRTLGIDSTDQQLQILIGLQVWNCGPSASGAALGIDKFGRRPLWLTSTTGMCLSLCVVMGLSAGYDKTGTKALGTAVIPFLFLFYGFYDIAWTPLSYSYPIEILTFSLRTKGQAIFVFMQTLGMATNLWVNPIALEAISWKYYAVYIAVDFALIFLIYFTFPETKNRTIEEIAIIFDSHQATELTGIMKGKDMGPQEEQIEGSGAAIDSSSAKASH</sequence>
<proteinExistence type="inferred from homology"/>
<evidence type="ECO:0000256" key="2">
    <source>
        <dbReference type="ARBA" id="ARBA00010992"/>
    </source>
</evidence>